<comment type="subcellular location">
    <subcellularLocation>
        <location evidence="1">Cell membrane</location>
        <topology evidence="1">Multi-pass membrane protein</topology>
    </subcellularLocation>
</comment>
<dbReference type="PANTHER" id="PTHR30294">
    <property type="entry name" value="MEMBRANE COMPONENT OF ABC TRANSPORTER YHHJ-RELATED"/>
    <property type="match status" value="1"/>
</dbReference>
<dbReference type="Pfam" id="PF12698">
    <property type="entry name" value="ABC2_membrane_3"/>
    <property type="match status" value="1"/>
</dbReference>
<protein>
    <submittedName>
        <fullName evidence="8">ABC transporter</fullName>
    </submittedName>
</protein>
<feature type="transmembrane region" description="Helical" evidence="6">
    <location>
        <begin position="242"/>
        <end position="262"/>
    </location>
</feature>
<keyword evidence="4 6" id="KW-1133">Transmembrane helix</keyword>
<accession>A0A1T1AX55</accession>
<feature type="transmembrane region" description="Helical" evidence="6">
    <location>
        <begin position="21"/>
        <end position="44"/>
    </location>
</feature>
<dbReference type="RefSeq" id="WP_078366548.1">
    <property type="nucleotide sequence ID" value="NZ_MTJN01000002.1"/>
</dbReference>
<dbReference type="Proteomes" id="UP000190750">
    <property type="component" value="Unassembled WGS sequence"/>
</dbReference>
<keyword evidence="5 6" id="KW-0472">Membrane</keyword>
<dbReference type="STRING" id="28066.RF819_19915"/>
<dbReference type="AlphaFoldDB" id="A0A1T1AX55"/>
<gene>
    <name evidence="8" type="ORF">RF819_19915</name>
</gene>
<evidence type="ECO:0000256" key="6">
    <source>
        <dbReference type="SAM" id="Phobius"/>
    </source>
</evidence>
<proteinExistence type="predicted"/>
<dbReference type="OrthoDB" id="9803577at2"/>
<sequence>MTSFWRTLLSSALREARRLRACPWDLAMVSWVPLLACAVMAWIFSAGLPQQLPIGLMDQDHSTLSRQLGRFLSATPGLKLVTSYDDTAQATQALRRTEVYAVVSIPADFSRQIKLGQAAQVTLLHNAQLGTHSGLIQRDVRTAVATLSAGIEMSARNKRGQPALTTRVAMEPIQTQLVTLFNVSLNYEQFLAAALIPALLHILAMTAGAWAVGRELRDATLGQWLGDSPGWSGASAALLGKLAWPLLSLGLVSTASLLGLTWGRGWFPPGSLAWVLLGLWGLLALSLVMGAAVAAGTLSLRTALSATGFITAPAFAFSGVGFPLQSMPVLARGWAEMLPYTHYIRLQMEQLQMGAPLRYSSLSLAGLWLATAVLGALSALLLVRATRQPARWGGR</sequence>
<feature type="transmembrane region" description="Helical" evidence="6">
    <location>
        <begin position="303"/>
        <end position="324"/>
    </location>
</feature>
<evidence type="ECO:0000259" key="7">
    <source>
        <dbReference type="Pfam" id="PF12698"/>
    </source>
</evidence>
<feature type="domain" description="ABC-2 type transporter transmembrane" evidence="7">
    <location>
        <begin position="26"/>
        <end position="380"/>
    </location>
</feature>
<feature type="transmembrane region" description="Helical" evidence="6">
    <location>
        <begin position="274"/>
        <end position="296"/>
    </location>
</feature>
<evidence type="ECO:0000256" key="4">
    <source>
        <dbReference type="ARBA" id="ARBA00022989"/>
    </source>
</evidence>
<feature type="transmembrane region" description="Helical" evidence="6">
    <location>
        <begin position="362"/>
        <end position="383"/>
    </location>
</feature>
<name>A0A1T1AX55_RHOFE</name>
<evidence type="ECO:0000256" key="3">
    <source>
        <dbReference type="ARBA" id="ARBA00022692"/>
    </source>
</evidence>
<evidence type="ECO:0000256" key="5">
    <source>
        <dbReference type="ARBA" id="ARBA00023136"/>
    </source>
</evidence>
<evidence type="ECO:0000313" key="8">
    <source>
        <dbReference type="EMBL" id="OOV08661.1"/>
    </source>
</evidence>
<reference evidence="8 9" key="1">
    <citation type="submission" date="2017-01" db="EMBL/GenBank/DDBJ databases">
        <title>Genome sequencing of Rhodoferax fermentans JCM 7819.</title>
        <authorList>
            <person name="Kim Y.J."/>
            <person name="Farh M.E.-A."/>
            <person name="Yang D.-C."/>
        </authorList>
    </citation>
    <scope>NUCLEOTIDE SEQUENCE [LARGE SCALE GENOMIC DNA]</scope>
    <source>
        <strain evidence="8 9">JCM 7819</strain>
    </source>
</reference>
<dbReference type="Gene3D" id="3.40.1710.10">
    <property type="entry name" value="abc type-2 transporter like domain"/>
    <property type="match status" value="1"/>
</dbReference>
<comment type="caution">
    <text evidence="8">The sequence shown here is derived from an EMBL/GenBank/DDBJ whole genome shotgun (WGS) entry which is preliminary data.</text>
</comment>
<dbReference type="EMBL" id="MTJN01000002">
    <property type="protein sequence ID" value="OOV08661.1"/>
    <property type="molecule type" value="Genomic_DNA"/>
</dbReference>
<keyword evidence="2" id="KW-1003">Cell membrane</keyword>
<evidence type="ECO:0000256" key="2">
    <source>
        <dbReference type="ARBA" id="ARBA00022475"/>
    </source>
</evidence>
<keyword evidence="9" id="KW-1185">Reference proteome</keyword>
<evidence type="ECO:0000256" key="1">
    <source>
        <dbReference type="ARBA" id="ARBA00004651"/>
    </source>
</evidence>
<dbReference type="GO" id="GO:0005886">
    <property type="term" value="C:plasma membrane"/>
    <property type="evidence" value="ECO:0007669"/>
    <property type="project" value="UniProtKB-SubCell"/>
</dbReference>
<evidence type="ECO:0000313" key="9">
    <source>
        <dbReference type="Proteomes" id="UP000190750"/>
    </source>
</evidence>
<feature type="transmembrane region" description="Helical" evidence="6">
    <location>
        <begin position="190"/>
        <end position="212"/>
    </location>
</feature>
<dbReference type="InterPro" id="IPR013525">
    <property type="entry name" value="ABC2_TM"/>
</dbReference>
<dbReference type="PANTHER" id="PTHR30294:SF47">
    <property type="entry name" value="INNER MEMBRANE TRANSPORT PERMEASE YHHJ"/>
    <property type="match status" value="1"/>
</dbReference>
<dbReference type="InterPro" id="IPR051449">
    <property type="entry name" value="ABC-2_transporter_component"/>
</dbReference>
<keyword evidence="3 6" id="KW-0812">Transmembrane</keyword>
<dbReference type="GO" id="GO:0140359">
    <property type="term" value="F:ABC-type transporter activity"/>
    <property type="evidence" value="ECO:0007669"/>
    <property type="project" value="InterPro"/>
</dbReference>
<organism evidence="8 9">
    <name type="scientific">Rhodoferax fermentans</name>
    <dbReference type="NCBI Taxonomy" id="28066"/>
    <lineage>
        <taxon>Bacteria</taxon>
        <taxon>Pseudomonadati</taxon>
        <taxon>Pseudomonadota</taxon>
        <taxon>Betaproteobacteria</taxon>
        <taxon>Burkholderiales</taxon>
        <taxon>Comamonadaceae</taxon>
        <taxon>Rhodoferax</taxon>
    </lineage>
</organism>